<feature type="domain" description="Glycosyltransferase 61 catalytic" evidence="2">
    <location>
        <begin position="90"/>
        <end position="261"/>
    </location>
</feature>
<evidence type="ECO:0000313" key="4">
    <source>
        <dbReference type="Proteomes" id="UP001597135"/>
    </source>
</evidence>
<comment type="caution">
    <text evidence="3">The sequence shown here is derived from an EMBL/GenBank/DDBJ whole genome shotgun (WGS) entry which is preliminary data.</text>
</comment>
<dbReference type="RefSeq" id="WP_386801939.1">
    <property type="nucleotide sequence ID" value="NZ_JBHTMU010000007.1"/>
</dbReference>
<gene>
    <name evidence="3" type="ORF">ACFQ4E_05510</name>
</gene>
<protein>
    <submittedName>
        <fullName evidence="3">Glycosyltransferase family 61 protein</fullName>
    </submittedName>
</protein>
<proteinExistence type="predicted"/>
<organism evidence="3 4">
    <name type="scientific">Litorisediminicola beolgyonensis</name>
    <dbReference type="NCBI Taxonomy" id="1173614"/>
    <lineage>
        <taxon>Bacteria</taxon>
        <taxon>Pseudomonadati</taxon>
        <taxon>Pseudomonadota</taxon>
        <taxon>Alphaproteobacteria</taxon>
        <taxon>Rhodobacterales</taxon>
        <taxon>Paracoccaceae</taxon>
        <taxon>Litorisediminicola</taxon>
    </lineage>
</organism>
<reference evidence="4" key="1">
    <citation type="journal article" date="2019" name="Int. J. Syst. Evol. Microbiol.">
        <title>The Global Catalogue of Microorganisms (GCM) 10K type strain sequencing project: providing services to taxonomists for standard genome sequencing and annotation.</title>
        <authorList>
            <consortium name="The Broad Institute Genomics Platform"/>
            <consortium name="The Broad Institute Genome Sequencing Center for Infectious Disease"/>
            <person name="Wu L."/>
            <person name="Ma J."/>
        </authorList>
    </citation>
    <scope>NUCLEOTIDE SEQUENCE [LARGE SCALE GENOMIC DNA]</scope>
    <source>
        <strain evidence="4">CCUG 62953</strain>
    </source>
</reference>
<name>A0ABW3ZG97_9RHOB</name>
<feature type="region of interest" description="Disordered" evidence="1">
    <location>
        <begin position="358"/>
        <end position="385"/>
    </location>
</feature>
<evidence type="ECO:0000313" key="3">
    <source>
        <dbReference type="EMBL" id="MFD1341872.1"/>
    </source>
</evidence>
<feature type="compositionally biased region" description="Low complexity" evidence="1">
    <location>
        <begin position="368"/>
        <end position="385"/>
    </location>
</feature>
<dbReference type="Proteomes" id="UP001597135">
    <property type="component" value="Unassembled WGS sequence"/>
</dbReference>
<evidence type="ECO:0000259" key="2">
    <source>
        <dbReference type="Pfam" id="PF04577"/>
    </source>
</evidence>
<dbReference type="InterPro" id="IPR049625">
    <property type="entry name" value="Glyco_transf_61_cat"/>
</dbReference>
<evidence type="ECO:0000256" key="1">
    <source>
        <dbReference type="SAM" id="MobiDB-lite"/>
    </source>
</evidence>
<keyword evidence="4" id="KW-1185">Reference proteome</keyword>
<dbReference type="Pfam" id="PF04577">
    <property type="entry name" value="Glyco_transf_61"/>
    <property type="match status" value="1"/>
</dbReference>
<sequence>MTQTFQECPHPDGGWSVSLEDLRDALVLPAETRGFVQPLGIRRSDGSYCNTGAYWRNARPLSTEPPLPDNCTPAKLEGRWLWGGVLWRHFGHFLVESTGRLWGLDATERPPEGIVYVGKRPRSGNEIRDFQRAFWSLCGIDLQVKVIEEPTEVAELIVPGQGFGLGPIISGTEPFRGFISRRFGSYVEPDGSERLYISRANLGSRKGGLIGEERIERLLAAEGYEIFHPEKHDLHTQVARYKAAKKVLAVEGSALHLFAMCGRPHQQVGIILRRQSVATNQILRHLQSFAGITPHRLDALRNVYERKGGHKSRHDLGVPDLPRLERLLAEAGFVSGTADWPDLRWRYVKKIIGNDYDKRSKRRTSGTAESSPAQPASAVSSISIR</sequence>
<accession>A0ABW3ZG97</accession>
<dbReference type="EMBL" id="JBHTMU010000007">
    <property type="protein sequence ID" value="MFD1341872.1"/>
    <property type="molecule type" value="Genomic_DNA"/>
</dbReference>